<keyword evidence="4" id="KW-1185">Reference proteome</keyword>
<dbReference type="Proteomes" id="UP000031977">
    <property type="component" value="Unassembled WGS sequence"/>
</dbReference>
<evidence type="ECO:0000259" key="2">
    <source>
        <dbReference type="Pfam" id="PF04366"/>
    </source>
</evidence>
<keyword evidence="3" id="KW-0449">Lipoprotein</keyword>
<dbReference type="EMBL" id="JXOK01000049">
    <property type="protein sequence ID" value="KIN10515.1"/>
    <property type="molecule type" value="Genomic_DNA"/>
</dbReference>
<dbReference type="STRING" id="50718.SU60_12890"/>
<accession>A0A0C3I665</accession>
<feature type="domain" description="Ysc84 actin-binding" evidence="2">
    <location>
        <begin position="171"/>
        <end position="255"/>
    </location>
</feature>
<evidence type="ECO:0000313" key="4">
    <source>
        <dbReference type="Proteomes" id="UP000031977"/>
    </source>
</evidence>
<protein>
    <submittedName>
        <fullName evidence="3">Lipoprotein</fullName>
    </submittedName>
</protein>
<dbReference type="InterPro" id="IPR007461">
    <property type="entry name" value="Ysc84_actin-binding"/>
</dbReference>
<keyword evidence="1" id="KW-0732">Signal</keyword>
<reference evidence="3 4" key="1">
    <citation type="submission" date="2015-01" db="EMBL/GenBank/DDBJ databases">
        <title>Draft genome of Vibrio mytili type strain CAIM 528.</title>
        <authorList>
            <person name="Gonzalez-Castillo A."/>
            <person name="Gomez-Gil B."/>
            <person name="Enciso-Ibarra J."/>
        </authorList>
    </citation>
    <scope>NUCLEOTIDE SEQUENCE [LARGE SCALE GENOMIC DNA]</scope>
    <source>
        <strain evidence="3 4">CAIM 528</strain>
    </source>
</reference>
<feature type="signal peptide" evidence="1">
    <location>
        <begin position="1"/>
        <end position="20"/>
    </location>
</feature>
<dbReference type="RefSeq" id="WP_041155859.1">
    <property type="nucleotide sequence ID" value="NZ_CBCRVP010000002.1"/>
</dbReference>
<dbReference type="Pfam" id="PF04366">
    <property type="entry name" value="Ysc84"/>
    <property type="match status" value="1"/>
</dbReference>
<name>A0A0C3I665_9VIBR</name>
<dbReference type="AlphaFoldDB" id="A0A0C3I665"/>
<proteinExistence type="predicted"/>
<dbReference type="OrthoDB" id="117166at2"/>
<comment type="caution">
    <text evidence="3">The sequence shown here is derived from an EMBL/GenBank/DDBJ whole genome shotgun (WGS) entry which is preliminary data.</text>
</comment>
<evidence type="ECO:0000256" key="1">
    <source>
        <dbReference type="SAM" id="SignalP"/>
    </source>
</evidence>
<organism evidence="3 4">
    <name type="scientific">Vibrio mytili</name>
    <dbReference type="NCBI Taxonomy" id="50718"/>
    <lineage>
        <taxon>Bacteria</taxon>
        <taxon>Pseudomonadati</taxon>
        <taxon>Pseudomonadota</taxon>
        <taxon>Gammaproteobacteria</taxon>
        <taxon>Vibrionales</taxon>
        <taxon>Vibrionaceae</taxon>
        <taxon>Vibrio</taxon>
    </lineage>
</organism>
<evidence type="ECO:0000313" key="3">
    <source>
        <dbReference type="EMBL" id="KIN10515.1"/>
    </source>
</evidence>
<gene>
    <name evidence="3" type="ORF">SU60_12890</name>
</gene>
<feature type="chain" id="PRO_5002175172" evidence="1">
    <location>
        <begin position="21"/>
        <end position="264"/>
    </location>
</feature>
<sequence length="264" mass="29052">MKKTIVALTTLILLSSPAHADWDKISEKMSELGEAVAEGAQEAWDNTKTFSKQAWQDFMNWSEEAINTAGEWTDASIEKSKEWIDIADKKIDQLMKSDTPEEARQAVDLMADSTLFKLFNEQPEAKAIYDSAYGYAVFDSRALSLLFHTNSGSGVAVNKETSQRTYMNMFGMGVALGAGGEFYQQVVLFENKADFDSFINDGWEASSKASAVAGEEAESLAAHFNNGVAVYQLNSKGLLIDANVSGSKYWVNEELTNVSESNVQ</sequence>